<sequence length="364" mass="41190">MKVCHITSSHPSKDTRIFRKECVSLAEQGFNVNLVVPEEDDHTDRGVNIIAVKLNITSRATRLLKASYKVYQRAAKENADIYHIHDPEMIFFGLLLKLKGKKVIYDVHEDVPRQILSKAWINPKIRSAISWAFEKFENFSAKKFDAVIAATPHITERFKKIGCRAANVNNYPILSELYVPDSGWDEKKKAVCFIGGINKIRGIDEMLEAISYTDSKLYLGGNFSPPSLKEKAQNAAGWEQVIDLGFADRKRVAETMAKSLAGLVLYHPAPNHNNAQPNKMFEYMSAGIPVIASHFDLWKEIVEGNDCGICADPLNPYEISNAINQITENRSEAERMGRNGRKAVEEKYNWDVEAEKLIELYKTL</sequence>
<dbReference type="GO" id="GO:0016757">
    <property type="term" value="F:glycosyltransferase activity"/>
    <property type="evidence" value="ECO:0007669"/>
    <property type="project" value="InterPro"/>
</dbReference>
<dbReference type="PANTHER" id="PTHR45947">
    <property type="entry name" value="SULFOQUINOVOSYL TRANSFERASE SQD2"/>
    <property type="match status" value="1"/>
</dbReference>
<dbReference type="InterPro" id="IPR050194">
    <property type="entry name" value="Glycosyltransferase_grp1"/>
</dbReference>
<dbReference type="AlphaFoldDB" id="A0A160MGT1"/>
<dbReference type="Pfam" id="PF00534">
    <property type="entry name" value="Glycos_transf_1"/>
    <property type="match status" value="1"/>
</dbReference>
<dbReference type="PANTHER" id="PTHR45947:SF3">
    <property type="entry name" value="SULFOQUINOVOSYL TRANSFERASE SQD2"/>
    <property type="match status" value="1"/>
</dbReference>
<dbReference type="SUPFAM" id="SSF53756">
    <property type="entry name" value="UDP-Glycosyltransferase/glycogen phosphorylase"/>
    <property type="match status" value="1"/>
</dbReference>
<dbReference type="KEGG" id="bon:A361_24870"/>
<reference evidence="3 4" key="1">
    <citation type="submission" date="2016-04" db="EMBL/GenBank/DDBJ databases">
        <title>Complete genome sequence of Bacillus oceanisediminis strain 2691.</title>
        <authorList>
            <person name="Jeong H."/>
            <person name="Kim H.J."/>
            <person name="Lee D.-W."/>
        </authorList>
    </citation>
    <scope>NUCLEOTIDE SEQUENCE [LARGE SCALE GENOMIC DNA]</scope>
    <source>
        <strain evidence="3 4">2691</strain>
    </source>
</reference>
<evidence type="ECO:0000313" key="3">
    <source>
        <dbReference type="EMBL" id="AND42243.1"/>
    </source>
</evidence>
<dbReference type="InterPro" id="IPR028098">
    <property type="entry name" value="Glyco_trans_4-like_N"/>
</dbReference>
<dbReference type="Proteomes" id="UP000077856">
    <property type="component" value="Chromosome"/>
</dbReference>
<organism evidence="3 4">
    <name type="scientific">Cytobacillus oceanisediminis 2691</name>
    <dbReference type="NCBI Taxonomy" id="1196031"/>
    <lineage>
        <taxon>Bacteria</taxon>
        <taxon>Bacillati</taxon>
        <taxon>Bacillota</taxon>
        <taxon>Bacilli</taxon>
        <taxon>Bacillales</taxon>
        <taxon>Bacillaceae</taxon>
        <taxon>Cytobacillus</taxon>
    </lineage>
</organism>
<dbReference type="STRING" id="1196031.A361_24870"/>
<evidence type="ECO:0000259" key="1">
    <source>
        <dbReference type="Pfam" id="PF00534"/>
    </source>
</evidence>
<evidence type="ECO:0000259" key="2">
    <source>
        <dbReference type="Pfam" id="PF13439"/>
    </source>
</evidence>
<evidence type="ECO:0000313" key="4">
    <source>
        <dbReference type="Proteomes" id="UP000077856"/>
    </source>
</evidence>
<dbReference type="EMBL" id="CP015506">
    <property type="protein sequence ID" value="AND42243.1"/>
    <property type="molecule type" value="Genomic_DNA"/>
</dbReference>
<feature type="domain" description="Glycosyl transferase family 1" evidence="1">
    <location>
        <begin position="180"/>
        <end position="342"/>
    </location>
</feature>
<feature type="domain" description="Glycosyltransferase subfamily 4-like N-terminal" evidence="2">
    <location>
        <begin position="24"/>
        <end position="167"/>
    </location>
</feature>
<dbReference type="InterPro" id="IPR001296">
    <property type="entry name" value="Glyco_trans_1"/>
</dbReference>
<keyword evidence="3" id="KW-0808">Transferase</keyword>
<proteinExistence type="predicted"/>
<dbReference type="CDD" id="cd03794">
    <property type="entry name" value="GT4_WbuB-like"/>
    <property type="match status" value="1"/>
</dbReference>
<name>A0A160MGT1_9BACI</name>
<dbReference type="Pfam" id="PF13439">
    <property type="entry name" value="Glyco_transf_4"/>
    <property type="match status" value="1"/>
</dbReference>
<gene>
    <name evidence="3" type="ORF">A361_24870</name>
</gene>
<accession>A0A160MGT1</accession>
<protein>
    <submittedName>
        <fullName evidence="3">Glycosyl transferase</fullName>
    </submittedName>
</protein>
<dbReference type="eggNOG" id="COG0438">
    <property type="taxonomic scope" value="Bacteria"/>
</dbReference>
<dbReference type="Gene3D" id="3.40.50.2000">
    <property type="entry name" value="Glycogen Phosphorylase B"/>
    <property type="match status" value="2"/>
</dbReference>